<evidence type="ECO:0000259" key="8">
    <source>
        <dbReference type="Pfam" id="PF00294"/>
    </source>
</evidence>
<dbReference type="AlphaFoldDB" id="A0A5E8CQP5"/>
<evidence type="ECO:0000256" key="5">
    <source>
        <dbReference type="ARBA" id="ARBA00022777"/>
    </source>
</evidence>
<evidence type="ECO:0000256" key="4">
    <source>
        <dbReference type="ARBA" id="ARBA00022741"/>
    </source>
</evidence>
<dbReference type="InterPro" id="IPR002139">
    <property type="entry name" value="Ribo/fructo_kinase"/>
</dbReference>
<evidence type="ECO:0000256" key="6">
    <source>
        <dbReference type="ARBA" id="ARBA00022840"/>
    </source>
</evidence>
<dbReference type="Pfam" id="PF00294">
    <property type="entry name" value="PfkB"/>
    <property type="match status" value="1"/>
</dbReference>
<dbReference type="PIRSF" id="PIRSF000535">
    <property type="entry name" value="1PFK/6PFK/LacC"/>
    <property type="match status" value="1"/>
</dbReference>
<dbReference type="InterPro" id="IPR017583">
    <property type="entry name" value="Tagatose/fructose_Pkinase"/>
</dbReference>
<evidence type="ECO:0000313" key="10">
    <source>
        <dbReference type="Proteomes" id="UP000312326"/>
    </source>
</evidence>
<gene>
    <name evidence="9" type="primary">pfkB</name>
    <name evidence="9" type="ORF">DM298_08585</name>
</gene>
<evidence type="ECO:0000256" key="3">
    <source>
        <dbReference type="ARBA" id="ARBA00022736"/>
    </source>
</evidence>
<evidence type="ECO:0000256" key="2">
    <source>
        <dbReference type="ARBA" id="ARBA00022679"/>
    </source>
</evidence>
<dbReference type="SUPFAM" id="SSF53613">
    <property type="entry name" value="Ribokinase-like"/>
    <property type="match status" value="1"/>
</dbReference>
<protein>
    <recommendedName>
        <fullName evidence="7">Tagatose-6-phosphate kinase</fullName>
        <ecNumber evidence="7">2.7.1.144</ecNumber>
    </recommendedName>
</protein>
<dbReference type="PANTHER" id="PTHR46566:SF1">
    <property type="entry name" value="1-PHOSPHOFRUCTOKINASE"/>
    <property type="match status" value="1"/>
</dbReference>
<dbReference type="NCBIfam" id="TIGR03828">
    <property type="entry name" value="pfkB"/>
    <property type="match status" value="1"/>
</dbReference>
<comment type="similarity">
    <text evidence="1">Belongs to the carbohydrate kinase pfkB family.</text>
</comment>
<keyword evidence="6 7" id="KW-0067">ATP-binding</keyword>
<dbReference type="GO" id="GO:0005524">
    <property type="term" value="F:ATP binding"/>
    <property type="evidence" value="ECO:0007669"/>
    <property type="project" value="UniProtKB-KW"/>
</dbReference>
<feature type="domain" description="Carbohydrate kinase PfkB" evidence="8">
    <location>
        <begin position="11"/>
        <end position="292"/>
    </location>
</feature>
<dbReference type="FunFam" id="3.40.1190.20:FF:000001">
    <property type="entry name" value="Phosphofructokinase"/>
    <property type="match status" value="1"/>
</dbReference>
<dbReference type="GO" id="GO:0009024">
    <property type="term" value="F:tagatose-6-phosphate kinase activity"/>
    <property type="evidence" value="ECO:0007669"/>
    <property type="project" value="UniProtKB-EC"/>
</dbReference>
<dbReference type="UniPathway" id="UPA00704">
    <property type="reaction ID" value="UER00715"/>
</dbReference>
<dbReference type="NCBIfam" id="TIGR03168">
    <property type="entry name" value="1-PFK"/>
    <property type="match status" value="1"/>
</dbReference>
<keyword evidence="4 7" id="KW-0547">Nucleotide-binding</keyword>
<dbReference type="CDD" id="cd01164">
    <property type="entry name" value="FruK_PfkB_like"/>
    <property type="match status" value="1"/>
</dbReference>
<comment type="similarity">
    <text evidence="7">Belongs to the carbohydrate kinase PfkB family. LacC subfamily.</text>
</comment>
<dbReference type="Proteomes" id="UP000312326">
    <property type="component" value="Chromosome"/>
</dbReference>
<sequence>MIYTVTLNPAIDLVIVTQSLKPNTVNRTEKFELQPNGKGVNVSVILNKLGVKNVATGIGGGFTLDYIQKCLEKKGIPTHFLKVKEPTRVNVFTRVLDENVEYKEVNPGPEVNIETQTKFISYLRETLQKDDTIIISGSFSKGIKKDYLVEIAKVVHEKRAKLVIDCSSKVVLETLKYQPYLLKPNDEELASFFDVDDKLTDEKIVELANRLIDAGCQNVLVSLGARGAAFINKDHVYWGNAPKVQALNTAGAGDTMLGTFIGKQELGMTASESLKQAIAAGSDTATRTGLTDFDLEKYLNQIDVEERKNQNGSI</sequence>
<dbReference type="GO" id="GO:2001059">
    <property type="term" value="P:D-tagatose 6-phosphate catabolic process"/>
    <property type="evidence" value="ECO:0007669"/>
    <property type="project" value="UniProtKB-UniPathway"/>
</dbReference>
<dbReference type="GO" id="GO:0008662">
    <property type="term" value="F:1-phosphofructokinase activity"/>
    <property type="evidence" value="ECO:0007669"/>
    <property type="project" value="InterPro"/>
</dbReference>
<comment type="pathway">
    <text evidence="7">Carbohydrate metabolism; D-tagatose 6-phosphate degradation; D-glyceraldehyde 3-phosphate and glycerone phosphate from D-tagatose 6-phosphate: step 1/2.</text>
</comment>
<dbReference type="RefSeq" id="WP_139962444.1">
    <property type="nucleotide sequence ID" value="NZ_CP029754.1"/>
</dbReference>
<dbReference type="InterPro" id="IPR011611">
    <property type="entry name" value="PfkB_dom"/>
</dbReference>
<evidence type="ECO:0000313" key="9">
    <source>
        <dbReference type="EMBL" id="QDD70902.1"/>
    </source>
</evidence>
<dbReference type="GO" id="GO:0005988">
    <property type="term" value="P:lactose metabolic process"/>
    <property type="evidence" value="ECO:0007669"/>
    <property type="project" value="UniProtKB-KW"/>
</dbReference>
<dbReference type="EMBL" id="CP029754">
    <property type="protein sequence ID" value="QDD70902.1"/>
    <property type="molecule type" value="Genomic_DNA"/>
</dbReference>
<proteinExistence type="inferred from homology"/>
<dbReference type="PANTHER" id="PTHR46566">
    <property type="entry name" value="1-PHOSPHOFRUCTOKINASE-RELATED"/>
    <property type="match status" value="1"/>
</dbReference>
<keyword evidence="2 7" id="KW-0808">Transferase</keyword>
<keyword evidence="3 7" id="KW-0423">Lactose metabolism</keyword>
<evidence type="ECO:0000256" key="7">
    <source>
        <dbReference type="PIRNR" id="PIRNR000535"/>
    </source>
</evidence>
<evidence type="ECO:0000256" key="1">
    <source>
        <dbReference type="ARBA" id="ARBA00005380"/>
    </source>
</evidence>
<reference evidence="9 10" key="1">
    <citation type="submission" date="2018-06" db="EMBL/GenBank/DDBJ databases">
        <title>Complete genome sequnece of Lactobacillus amylovorus PMRA3.</title>
        <authorList>
            <person name="Nam Y.-D."/>
            <person name="Chung W.-H."/>
            <person name="Park Y.S."/>
            <person name="Kang J."/>
        </authorList>
    </citation>
    <scope>NUCLEOTIDE SEQUENCE [LARGE SCALE GENOMIC DNA]</scope>
    <source>
        <strain evidence="9 10">PMRA3</strain>
    </source>
</reference>
<dbReference type="PRINTS" id="PR00990">
    <property type="entry name" value="RIBOKINASE"/>
</dbReference>
<dbReference type="GO" id="GO:0005829">
    <property type="term" value="C:cytosol"/>
    <property type="evidence" value="ECO:0007669"/>
    <property type="project" value="TreeGrafter"/>
</dbReference>
<keyword evidence="5 9" id="KW-0418">Kinase</keyword>
<accession>A0A5E8CQP5</accession>
<dbReference type="InterPro" id="IPR029056">
    <property type="entry name" value="Ribokinase-like"/>
</dbReference>
<dbReference type="EC" id="2.7.1.144" evidence="7"/>
<name>A0A5E8CQP5_LACAM</name>
<organism evidence="9 10">
    <name type="scientific">Lactobacillus amylovorus</name>
    <dbReference type="NCBI Taxonomy" id="1604"/>
    <lineage>
        <taxon>Bacteria</taxon>
        <taxon>Bacillati</taxon>
        <taxon>Bacillota</taxon>
        <taxon>Bacilli</taxon>
        <taxon>Lactobacillales</taxon>
        <taxon>Lactobacillaceae</taxon>
        <taxon>Lactobacillus</taxon>
    </lineage>
</organism>
<dbReference type="GO" id="GO:0016052">
    <property type="term" value="P:carbohydrate catabolic process"/>
    <property type="evidence" value="ECO:0007669"/>
    <property type="project" value="UniProtKB-ARBA"/>
</dbReference>
<dbReference type="Gene3D" id="3.40.1190.20">
    <property type="match status" value="1"/>
</dbReference>
<dbReference type="InterPro" id="IPR022463">
    <property type="entry name" value="1-PFruKinase"/>
</dbReference>
<dbReference type="GO" id="GO:0044281">
    <property type="term" value="P:small molecule metabolic process"/>
    <property type="evidence" value="ECO:0007669"/>
    <property type="project" value="UniProtKB-ARBA"/>
</dbReference>
<comment type="catalytic activity">
    <reaction evidence="7">
        <text>D-tagatofuranose 6-phosphate + ATP = D-tagatofuranose 1,6-bisphosphate + ADP + H(+)</text>
        <dbReference type="Rhea" id="RHEA:12420"/>
        <dbReference type="ChEBI" id="CHEBI:15378"/>
        <dbReference type="ChEBI" id="CHEBI:30616"/>
        <dbReference type="ChEBI" id="CHEBI:58694"/>
        <dbReference type="ChEBI" id="CHEBI:58695"/>
        <dbReference type="ChEBI" id="CHEBI:456216"/>
        <dbReference type="EC" id="2.7.1.144"/>
    </reaction>
</comment>